<dbReference type="AlphaFoldDB" id="A0A9D4STS4"/>
<organism evidence="2 3">
    <name type="scientific">Rhipicephalus sanguineus</name>
    <name type="common">Brown dog tick</name>
    <name type="synonym">Ixodes sanguineus</name>
    <dbReference type="NCBI Taxonomy" id="34632"/>
    <lineage>
        <taxon>Eukaryota</taxon>
        <taxon>Metazoa</taxon>
        <taxon>Ecdysozoa</taxon>
        <taxon>Arthropoda</taxon>
        <taxon>Chelicerata</taxon>
        <taxon>Arachnida</taxon>
        <taxon>Acari</taxon>
        <taxon>Parasitiformes</taxon>
        <taxon>Ixodida</taxon>
        <taxon>Ixodoidea</taxon>
        <taxon>Ixodidae</taxon>
        <taxon>Rhipicephalinae</taxon>
        <taxon>Rhipicephalus</taxon>
        <taxon>Rhipicephalus</taxon>
    </lineage>
</organism>
<evidence type="ECO:0000313" key="3">
    <source>
        <dbReference type="Proteomes" id="UP000821837"/>
    </source>
</evidence>
<accession>A0A9D4STS4</accession>
<dbReference type="EMBL" id="JABSTV010001252">
    <property type="protein sequence ID" value="KAH7946937.1"/>
    <property type="molecule type" value="Genomic_DNA"/>
</dbReference>
<gene>
    <name evidence="2" type="ORF">HPB52_006195</name>
</gene>
<reference evidence="2" key="2">
    <citation type="submission" date="2021-09" db="EMBL/GenBank/DDBJ databases">
        <authorList>
            <person name="Jia N."/>
            <person name="Wang J."/>
            <person name="Shi W."/>
            <person name="Du L."/>
            <person name="Sun Y."/>
            <person name="Zhan W."/>
            <person name="Jiang J."/>
            <person name="Wang Q."/>
            <person name="Zhang B."/>
            <person name="Ji P."/>
            <person name="Sakyi L.B."/>
            <person name="Cui X."/>
            <person name="Yuan T."/>
            <person name="Jiang B."/>
            <person name="Yang W."/>
            <person name="Lam T.T.-Y."/>
            <person name="Chang Q."/>
            <person name="Ding S."/>
            <person name="Wang X."/>
            <person name="Zhu J."/>
            <person name="Ruan X."/>
            <person name="Zhao L."/>
            <person name="Wei J."/>
            <person name="Que T."/>
            <person name="Du C."/>
            <person name="Cheng J."/>
            <person name="Dai P."/>
            <person name="Han X."/>
            <person name="Huang E."/>
            <person name="Gao Y."/>
            <person name="Liu J."/>
            <person name="Shao H."/>
            <person name="Ye R."/>
            <person name="Li L."/>
            <person name="Wei W."/>
            <person name="Wang X."/>
            <person name="Wang C."/>
            <person name="Huo Q."/>
            <person name="Li W."/>
            <person name="Guo W."/>
            <person name="Chen H."/>
            <person name="Chen S."/>
            <person name="Zhou L."/>
            <person name="Zhou L."/>
            <person name="Ni X."/>
            <person name="Tian J."/>
            <person name="Zhou Y."/>
            <person name="Sheng Y."/>
            <person name="Liu T."/>
            <person name="Pan Y."/>
            <person name="Xia L."/>
            <person name="Li J."/>
            <person name="Zhao F."/>
            <person name="Cao W."/>
        </authorList>
    </citation>
    <scope>NUCLEOTIDE SEQUENCE</scope>
    <source>
        <strain evidence="2">Rsan-2018</strain>
        <tissue evidence="2">Larvae</tissue>
    </source>
</reference>
<reference evidence="2" key="1">
    <citation type="journal article" date="2020" name="Cell">
        <title>Large-Scale Comparative Analyses of Tick Genomes Elucidate Their Genetic Diversity and Vector Capacities.</title>
        <authorList>
            <consortium name="Tick Genome and Microbiome Consortium (TIGMIC)"/>
            <person name="Jia N."/>
            <person name="Wang J."/>
            <person name="Shi W."/>
            <person name="Du L."/>
            <person name="Sun Y."/>
            <person name="Zhan W."/>
            <person name="Jiang J.F."/>
            <person name="Wang Q."/>
            <person name="Zhang B."/>
            <person name="Ji P."/>
            <person name="Bell-Sakyi L."/>
            <person name="Cui X.M."/>
            <person name="Yuan T.T."/>
            <person name="Jiang B.G."/>
            <person name="Yang W.F."/>
            <person name="Lam T.T."/>
            <person name="Chang Q.C."/>
            <person name="Ding S.J."/>
            <person name="Wang X.J."/>
            <person name="Zhu J.G."/>
            <person name="Ruan X.D."/>
            <person name="Zhao L."/>
            <person name="Wei J.T."/>
            <person name="Ye R.Z."/>
            <person name="Que T.C."/>
            <person name="Du C.H."/>
            <person name="Zhou Y.H."/>
            <person name="Cheng J.X."/>
            <person name="Dai P.F."/>
            <person name="Guo W.B."/>
            <person name="Han X.H."/>
            <person name="Huang E.J."/>
            <person name="Li L.F."/>
            <person name="Wei W."/>
            <person name="Gao Y.C."/>
            <person name="Liu J.Z."/>
            <person name="Shao H.Z."/>
            <person name="Wang X."/>
            <person name="Wang C.C."/>
            <person name="Yang T.C."/>
            <person name="Huo Q.B."/>
            <person name="Li W."/>
            <person name="Chen H.Y."/>
            <person name="Chen S.E."/>
            <person name="Zhou L.G."/>
            <person name="Ni X.B."/>
            <person name="Tian J.H."/>
            <person name="Sheng Y."/>
            <person name="Liu T."/>
            <person name="Pan Y.S."/>
            <person name="Xia L.Y."/>
            <person name="Li J."/>
            <person name="Zhao F."/>
            <person name="Cao W.C."/>
        </authorList>
    </citation>
    <scope>NUCLEOTIDE SEQUENCE</scope>
    <source>
        <strain evidence="2">Rsan-2018</strain>
    </source>
</reference>
<feature type="region of interest" description="Disordered" evidence="1">
    <location>
        <begin position="1"/>
        <end position="63"/>
    </location>
</feature>
<feature type="region of interest" description="Disordered" evidence="1">
    <location>
        <begin position="84"/>
        <end position="106"/>
    </location>
</feature>
<evidence type="ECO:0000313" key="2">
    <source>
        <dbReference type="EMBL" id="KAH7946937.1"/>
    </source>
</evidence>
<evidence type="ECO:0000256" key="1">
    <source>
        <dbReference type="SAM" id="MobiDB-lite"/>
    </source>
</evidence>
<feature type="compositionally biased region" description="Basic and acidic residues" evidence="1">
    <location>
        <begin position="7"/>
        <end position="29"/>
    </location>
</feature>
<name>A0A9D4STS4_RHISA</name>
<keyword evidence="3" id="KW-1185">Reference proteome</keyword>
<comment type="caution">
    <text evidence="2">The sequence shown here is derived from an EMBL/GenBank/DDBJ whole genome shotgun (WGS) entry which is preliminary data.</text>
</comment>
<sequence>MKAVSGSERRGISPGAEETRGATDNDGYRRPSGGSPTRPMTLAAATSLPCPTTHDYVTAGTSSPLLPGLYSTAKWDELLTVGRDSPALPDLAGEEEKQQMTVGMAV</sequence>
<protein>
    <submittedName>
        <fullName evidence="2">Uncharacterized protein</fullName>
    </submittedName>
</protein>
<dbReference type="Proteomes" id="UP000821837">
    <property type="component" value="Chromosome 6"/>
</dbReference>
<proteinExistence type="predicted"/>